<protein>
    <recommendedName>
        <fullName evidence="2">WIYLD domain-containing protein</fullName>
    </recommendedName>
</protein>
<keyword evidence="4" id="KW-1185">Reference proteome</keyword>
<sequence length="252" mass="28558">MAPRRRPKKARNTRIDAAIDAMTKTYGFSEEIVKRVAKQLLKEYEGDQGDEGWFFIEQYSYQELIDAILRDQEQNDQDNPLSDQKEDASPENNSLPDEMAEDHALADDVGPFVENGLETNYREDVNHLLPADKCGKHRKDIGLYESSSQEERAIANCHNDVESNSRANRLMVSPPPLPPTTPLGTSLPSQSEKSPVLSPSSRIPSPPRVNSVGSKRRPPFNGWIESDGEEEVDDFMELTPATKWENFELWDR</sequence>
<feature type="region of interest" description="Disordered" evidence="1">
    <location>
        <begin position="168"/>
        <end position="228"/>
    </location>
</feature>
<dbReference type="Proteomes" id="UP001630127">
    <property type="component" value="Unassembled WGS sequence"/>
</dbReference>
<dbReference type="InterPro" id="IPR043017">
    <property type="entry name" value="WIYLD_dom_sf"/>
</dbReference>
<comment type="caution">
    <text evidence="3">The sequence shown here is derived from an EMBL/GenBank/DDBJ whole genome shotgun (WGS) entry which is preliminary data.</text>
</comment>
<evidence type="ECO:0000256" key="1">
    <source>
        <dbReference type="SAM" id="MobiDB-lite"/>
    </source>
</evidence>
<feature type="domain" description="WIYLD" evidence="2">
    <location>
        <begin position="9"/>
        <end position="74"/>
    </location>
</feature>
<dbReference type="PANTHER" id="PTHR34271:SF1">
    <property type="entry name" value="NUCLEOLAR HISTONE METHYLTRANSFERASE-RELATED PROTEIN"/>
    <property type="match status" value="1"/>
</dbReference>
<evidence type="ECO:0000313" key="3">
    <source>
        <dbReference type="EMBL" id="KAL3521193.1"/>
    </source>
</evidence>
<dbReference type="Pfam" id="PF10440">
    <property type="entry name" value="WIYLD"/>
    <property type="match status" value="1"/>
</dbReference>
<organism evidence="3 4">
    <name type="scientific">Cinchona calisaya</name>
    <dbReference type="NCBI Taxonomy" id="153742"/>
    <lineage>
        <taxon>Eukaryota</taxon>
        <taxon>Viridiplantae</taxon>
        <taxon>Streptophyta</taxon>
        <taxon>Embryophyta</taxon>
        <taxon>Tracheophyta</taxon>
        <taxon>Spermatophyta</taxon>
        <taxon>Magnoliopsida</taxon>
        <taxon>eudicotyledons</taxon>
        <taxon>Gunneridae</taxon>
        <taxon>Pentapetalae</taxon>
        <taxon>asterids</taxon>
        <taxon>lamiids</taxon>
        <taxon>Gentianales</taxon>
        <taxon>Rubiaceae</taxon>
        <taxon>Cinchonoideae</taxon>
        <taxon>Cinchoneae</taxon>
        <taxon>Cinchona</taxon>
    </lineage>
</organism>
<evidence type="ECO:0000259" key="2">
    <source>
        <dbReference type="Pfam" id="PF10440"/>
    </source>
</evidence>
<accession>A0ABD2ZUA7</accession>
<proteinExistence type="predicted"/>
<name>A0ABD2ZUA7_9GENT</name>
<dbReference type="EMBL" id="JBJUIK010000008">
    <property type="protein sequence ID" value="KAL3521193.1"/>
    <property type="molecule type" value="Genomic_DNA"/>
</dbReference>
<gene>
    <name evidence="3" type="ORF">ACH5RR_019342</name>
</gene>
<dbReference type="InterPro" id="IPR018848">
    <property type="entry name" value="WIYLD_domain"/>
</dbReference>
<evidence type="ECO:0000313" key="4">
    <source>
        <dbReference type="Proteomes" id="UP001630127"/>
    </source>
</evidence>
<dbReference type="Gene3D" id="1.10.8.850">
    <property type="entry name" value="Histone-lysine N methyltransferase , C-terminal domain-like"/>
    <property type="match status" value="1"/>
</dbReference>
<dbReference type="AlphaFoldDB" id="A0ABD2ZUA7"/>
<feature type="region of interest" description="Disordered" evidence="1">
    <location>
        <begin position="70"/>
        <end position="98"/>
    </location>
</feature>
<dbReference type="PANTHER" id="PTHR34271">
    <property type="entry name" value="NUCLEOLAR HISTONE METHYLTRANSFERASE-RELATED PROTEIN"/>
    <property type="match status" value="1"/>
</dbReference>
<reference evidence="3 4" key="1">
    <citation type="submission" date="2024-11" db="EMBL/GenBank/DDBJ databases">
        <title>A near-complete genome assembly of Cinchona calisaya.</title>
        <authorList>
            <person name="Lian D.C."/>
            <person name="Zhao X.W."/>
            <person name="Wei L."/>
        </authorList>
    </citation>
    <scope>NUCLEOTIDE SEQUENCE [LARGE SCALE GENOMIC DNA]</scope>
    <source>
        <tissue evidence="3">Nenye</tissue>
    </source>
</reference>
<feature type="compositionally biased region" description="Low complexity" evidence="1">
    <location>
        <begin position="182"/>
        <end position="212"/>
    </location>
</feature>